<dbReference type="Gene3D" id="3.40.50.150">
    <property type="entry name" value="Vaccinia Virus protein VP39"/>
    <property type="match status" value="1"/>
</dbReference>
<dbReference type="AlphaFoldDB" id="A0A2R8AIW8"/>
<organism evidence="2 3">
    <name type="scientific">Aliiroseovarius pelagivivens</name>
    <dbReference type="NCBI Taxonomy" id="1639690"/>
    <lineage>
        <taxon>Bacteria</taxon>
        <taxon>Pseudomonadati</taxon>
        <taxon>Pseudomonadota</taxon>
        <taxon>Alphaproteobacteria</taxon>
        <taxon>Rhodobacterales</taxon>
        <taxon>Paracoccaceae</taxon>
        <taxon>Aliiroseovarius</taxon>
    </lineage>
</organism>
<dbReference type="InterPro" id="IPR025714">
    <property type="entry name" value="Methyltranfer_dom"/>
</dbReference>
<dbReference type="InterPro" id="IPR029063">
    <property type="entry name" value="SAM-dependent_MTases_sf"/>
</dbReference>
<dbReference type="CDD" id="cd02440">
    <property type="entry name" value="AdoMet_MTases"/>
    <property type="match status" value="1"/>
</dbReference>
<dbReference type="Proteomes" id="UP000244911">
    <property type="component" value="Unassembled WGS sequence"/>
</dbReference>
<dbReference type="EMBL" id="OMOI01000001">
    <property type="protein sequence ID" value="SPF75992.1"/>
    <property type="molecule type" value="Genomic_DNA"/>
</dbReference>
<dbReference type="GO" id="GO:0008168">
    <property type="term" value="F:methyltransferase activity"/>
    <property type="evidence" value="ECO:0007669"/>
    <property type="project" value="UniProtKB-KW"/>
</dbReference>
<accession>A0A2R8AIW8</accession>
<dbReference type="PANTHER" id="PTHR43591">
    <property type="entry name" value="METHYLTRANSFERASE"/>
    <property type="match status" value="1"/>
</dbReference>
<gene>
    <name evidence="2" type="primary">dauC_1</name>
    <name evidence="2" type="ORF">ALP8811_00988</name>
</gene>
<dbReference type="PANTHER" id="PTHR43591:SF24">
    <property type="entry name" value="2-METHOXY-6-POLYPRENYL-1,4-BENZOQUINOL METHYLASE, MITOCHONDRIAL"/>
    <property type="match status" value="1"/>
</dbReference>
<evidence type="ECO:0000313" key="2">
    <source>
        <dbReference type="EMBL" id="SPF75992.1"/>
    </source>
</evidence>
<dbReference type="EC" id="2.1.1.288" evidence="2"/>
<feature type="domain" description="Methyltransferase" evidence="1">
    <location>
        <begin position="57"/>
        <end position="161"/>
    </location>
</feature>
<sequence>MTKYERNPAFSAPLGPVSPIVSFWNDVLAPKFIAYRHILEGGLSRHSEQIFPQLDIRKGERILDVGCGFGDSTLNLATRVGSEGHVTGIDCCPDFLHLARSEQYHSGVRNVDFQVADAEADLPKEAFDMVFARFGTMFFTNPVNGLRNLKNALRPGGRLTHIVWREREENPWLAAARSILLDHLPQPDADAPSCGPGPFSMAEPKLVHTQMTAAGFVDISFEKIDAQVLVGRTIDEAIAFQLAVGPAGEIFRTAGDEAERKREVIEADLRDMFLSADCDKDGIWMKSASWMINATSPQQLGKDAP</sequence>
<proteinExistence type="predicted"/>
<name>A0A2R8AIW8_9RHOB</name>
<protein>
    <submittedName>
        <fullName evidence="2">Aklanonic acid methyltransferase DauC</fullName>
        <ecNumber evidence="2">2.1.1.288</ecNumber>
    </submittedName>
</protein>
<evidence type="ECO:0000313" key="3">
    <source>
        <dbReference type="Proteomes" id="UP000244911"/>
    </source>
</evidence>
<dbReference type="SUPFAM" id="SSF53335">
    <property type="entry name" value="S-adenosyl-L-methionine-dependent methyltransferases"/>
    <property type="match status" value="1"/>
</dbReference>
<dbReference type="Pfam" id="PF13847">
    <property type="entry name" value="Methyltransf_31"/>
    <property type="match status" value="1"/>
</dbReference>
<keyword evidence="2" id="KW-0808">Transferase</keyword>
<dbReference type="RefSeq" id="WP_108856040.1">
    <property type="nucleotide sequence ID" value="NZ_OMOI01000001.1"/>
</dbReference>
<keyword evidence="3" id="KW-1185">Reference proteome</keyword>
<dbReference type="GO" id="GO:0032259">
    <property type="term" value="P:methylation"/>
    <property type="evidence" value="ECO:0007669"/>
    <property type="project" value="UniProtKB-KW"/>
</dbReference>
<reference evidence="2 3" key="1">
    <citation type="submission" date="2018-03" db="EMBL/GenBank/DDBJ databases">
        <authorList>
            <person name="Keele B.F."/>
        </authorList>
    </citation>
    <scope>NUCLEOTIDE SEQUENCE [LARGE SCALE GENOMIC DNA]</scope>
    <source>
        <strain evidence="2 3">CECT 8811</strain>
    </source>
</reference>
<evidence type="ECO:0000259" key="1">
    <source>
        <dbReference type="Pfam" id="PF13847"/>
    </source>
</evidence>
<dbReference type="OrthoDB" id="5642573at2"/>
<keyword evidence="2" id="KW-0489">Methyltransferase</keyword>